<dbReference type="InterPro" id="IPR018490">
    <property type="entry name" value="cNMP-bd_dom_sf"/>
</dbReference>
<evidence type="ECO:0000313" key="1">
    <source>
        <dbReference type="EMBL" id="MFD2603325.1"/>
    </source>
</evidence>
<dbReference type="EMBL" id="JBHUMD010000028">
    <property type="protein sequence ID" value="MFD2603325.1"/>
    <property type="molecule type" value="Genomic_DNA"/>
</dbReference>
<keyword evidence="2" id="KW-1185">Reference proteome</keyword>
<organism evidence="1 2">
    <name type="scientific">Flavobacterium suzhouense</name>
    <dbReference type="NCBI Taxonomy" id="1529638"/>
    <lineage>
        <taxon>Bacteria</taxon>
        <taxon>Pseudomonadati</taxon>
        <taxon>Bacteroidota</taxon>
        <taxon>Flavobacteriia</taxon>
        <taxon>Flavobacteriales</taxon>
        <taxon>Flavobacteriaceae</taxon>
        <taxon>Flavobacterium</taxon>
    </lineage>
</organism>
<reference evidence="2" key="1">
    <citation type="journal article" date="2019" name="Int. J. Syst. Evol. Microbiol.">
        <title>The Global Catalogue of Microorganisms (GCM) 10K type strain sequencing project: providing services to taxonomists for standard genome sequencing and annotation.</title>
        <authorList>
            <consortium name="The Broad Institute Genomics Platform"/>
            <consortium name="The Broad Institute Genome Sequencing Center for Infectious Disease"/>
            <person name="Wu L."/>
            <person name="Ma J."/>
        </authorList>
    </citation>
    <scope>NUCLEOTIDE SEQUENCE [LARGE SCALE GENOMIC DNA]</scope>
    <source>
        <strain evidence="2">KCTC 42107</strain>
    </source>
</reference>
<evidence type="ECO:0000313" key="2">
    <source>
        <dbReference type="Proteomes" id="UP001597480"/>
    </source>
</evidence>
<name>A0ABW5NWK2_9FLAO</name>
<protein>
    <submittedName>
        <fullName evidence="1">Crp/Fnr family transcriptional regulator</fullName>
    </submittedName>
</protein>
<dbReference type="RefSeq" id="WP_379822056.1">
    <property type="nucleotide sequence ID" value="NZ_JBHUMD010000028.1"/>
</dbReference>
<sequence length="184" mass="21330">MQKLITYLNSLVRFTPESWELIKPVIIRRTFEKGELLSQPEATNDALYFVEQGYLRTFAIEESVEVNKGLYFEGELVAAIQGIAIEACESVTVLVLDKSTFFGDFELIPQLTVLWKNCLSFVTSKIEAHNDFFTLYTPSERYEYIIKNKPELLERVQPHILASYLGVPNETLNRIKRRRLQLSM</sequence>
<dbReference type="SUPFAM" id="SSF51206">
    <property type="entry name" value="cAMP-binding domain-like"/>
    <property type="match status" value="1"/>
</dbReference>
<proteinExistence type="predicted"/>
<dbReference type="InterPro" id="IPR000595">
    <property type="entry name" value="cNMP-bd_dom"/>
</dbReference>
<gene>
    <name evidence="1" type="ORF">ACFSR3_14775</name>
</gene>
<dbReference type="InterPro" id="IPR014710">
    <property type="entry name" value="RmlC-like_jellyroll"/>
</dbReference>
<comment type="caution">
    <text evidence="1">The sequence shown here is derived from an EMBL/GenBank/DDBJ whole genome shotgun (WGS) entry which is preliminary data.</text>
</comment>
<dbReference type="CDD" id="cd00038">
    <property type="entry name" value="CAP_ED"/>
    <property type="match status" value="1"/>
</dbReference>
<dbReference type="Proteomes" id="UP001597480">
    <property type="component" value="Unassembled WGS sequence"/>
</dbReference>
<accession>A0ABW5NWK2</accession>
<dbReference type="Gene3D" id="2.60.120.10">
    <property type="entry name" value="Jelly Rolls"/>
    <property type="match status" value="1"/>
</dbReference>